<evidence type="ECO:0000256" key="1">
    <source>
        <dbReference type="ARBA" id="ARBA00004370"/>
    </source>
</evidence>
<organism evidence="7 8">
    <name type="scientific">Strongylus vulgaris</name>
    <name type="common">Blood worm</name>
    <dbReference type="NCBI Taxonomy" id="40348"/>
    <lineage>
        <taxon>Eukaryota</taxon>
        <taxon>Metazoa</taxon>
        <taxon>Ecdysozoa</taxon>
        <taxon>Nematoda</taxon>
        <taxon>Chromadorea</taxon>
        <taxon>Rhabditida</taxon>
        <taxon>Rhabditina</taxon>
        <taxon>Rhabditomorpha</taxon>
        <taxon>Strongyloidea</taxon>
        <taxon>Strongylidae</taxon>
        <taxon>Strongylus</taxon>
    </lineage>
</organism>
<comment type="subcellular location">
    <subcellularLocation>
        <location evidence="1">Membrane</location>
    </subcellularLocation>
</comment>
<feature type="domain" description="G-protein coupled receptors family 1 profile" evidence="6">
    <location>
        <begin position="77"/>
        <end position="201"/>
    </location>
</feature>
<keyword evidence="3 5" id="KW-1133">Transmembrane helix</keyword>
<name>A0A3P7KVI2_STRVU</name>
<sequence>MLDLFNLLGWGTFWEGEDLPQSASTRLVHIVNISQSQPPWLARPLYGLAAPVIILVTLVTNSFIVVVIGVDSWKAMLLCLRALFVHILPCALLIIFTTCLFKTVNEADRKRSIHQMPCRKVQSTSGCLSSNRLMHATTRMLLVVIAIFLLIEIPVALIFIMHLLVVFYRLLDMSDYKTVNNLLIIRNFLIILTYPLNFAIYFGMSSSFKLQFRQLFSRQVLYITSPADGAGWRPRFSVQLIDIHKLRRPSRLMRKMTQNYGQKRMSATALDAAAMTDEYL</sequence>
<dbReference type="GO" id="GO:0008528">
    <property type="term" value="F:G protein-coupled peptide receptor activity"/>
    <property type="evidence" value="ECO:0007669"/>
    <property type="project" value="InterPro"/>
</dbReference>
<evidence type="ECO:0000256" key="2">
    <source>
        <dbReference type="ARBA" id="ARBA00022692"/>
    </source>
</evidence>
<keyword evidence="4 5" id="KW-0472">Membrane</keyword>
<dbReference type="InterPro" id="IPR019427">
    <property type="entry name" value="7TM_GPCR_serpentine_rcpt_Srw"/>
</dbReference>
<keyword evidence="8" id="KW-1185">Reference proteome</keyword>
<dbReference type="Gene3D" id="1.20.1070.10">
    <property type="entry name" value="Rhodopsin 7-helix transmembrane proteins"/>
    <property type="match status" value="1"/>
</dbReference>
<evidence type="ECO:0000256" key="4">
    <source>
        <dbReference type="ARBA" id="ARBA00023136"/>
    </source>
</evidence>
<reference evidence="7 8" key="1">
    <citation type="submission" date="2018-11" db="EMBL/GenBank/DDBJ databases">
        <authorList>
            <consortium name="Pathogen Informatics"/>
        </authorList>
    </citation>
    <scope>NUCLEOTIDE SEQUENCE [LARGE SCALE GENOMIC DNA]</scope>
</reference>
<dbReference type="PROSITE" id="PS50262">
    <property type="entry name" value="G_PROTEIN_RECEP_F1_2"/>
    <property type="match status" value="1"/>
</dbReference>
<dbReference type="PANTHER" id="PTHR47023">
    <property type="entry name" value="SEX PEPTIDE RECEPTOR"/>
    <property type="match status" value="1"/>
</dbReference>
<feature type="transmembrane region" description="Helical" evidence="5">
    <location>
        <begin position="75"/>
        <end position="101"/>
    </location>
</feature>
<dbReference type="SUPFAM" id="SSF81321">
    <property type="entry name" value="Family A G protein-coupled receptor-like"/>
    <property type="match status" value="1"/>
</dbReference>
<feature type="transmembrane region" description="Helical" evidence="5">
    <location>
        <begin position="141"/>
        <end position="171"/>
    </location>
</feature>
<accession>A0A3P7KVI2</accession>
<dbReference type="GO" id="GO:0016020">
    <property type="term" value="C:membrane"/>
    <property type="evidence" value="ECO:0007669"/>
    <property type="project" value="UniProtKB-SubCell"/>
</dbReference>
<evidence type="ECO:0000256" key="5">
    <source>
        <dbReference type="SAM" id="Phobius"/>
    </source>
</evidence>
<evidence type="ECO:0000313" key="7">
    <source>
        <dbReference type="EMBL" id="VDM74375.1"/>
    </source>
</evidence>
<evidence type="ECO:0000259" key="6">
    <source>
        <dbReference type="PROSITE" id="PS50262"/>
    </source>
</evidence>
<protein>
    <recommendedName>
        <fullName evidence="6">G-protein coupled receptors family 1 profile domain-containing protein</fullName>
    </recommendedName>
</protein>
<dbReference type="Pfam" id="PF10324">
    <property type="entry name" value="7TM_GPCR_Srw"/>
    <property type="match status" value="1"/>
</dbReference>
<proteinExistence type="predicted"/>
<feature type="transmembrane region" description="Helical" evidence="5">
    <location>
        <begin position="183"/>
        <end position="204"/>
    </location>
</feature>
<feature type="transmembrane region" description="Helical" evidence="5">
    <location>
        <begin position="45"/>
        <end position="69"/>
    </location>
</feature>
<dbReference type="Proteomes" id="UP000270094">
    <property type="component" value="Unassembled WGS sequence"/>
</dbReference>
<dbReference type="OrthoDB" id="5827443at2759"/>
<evidence type="ECO:0000256" key="3">
    <source>
        <dbReference type="ARBA" id="ARBA00022989"/>
    </source>
</evidence>
<dbReference type="AlphaFoldDB" id="A0A3P7KVI2"/>
<evidence type="ECO:0000313" key="8">
    <source>
        <dbReference type="Proteomes" id="UP000270094"/>
    </source>
</evidence>
<dbReference type="EMBL" id="UYYB01094458">
    <property type="protein sequence ID" value="VDM74375.1"/>
    <property type="molecule type" value="Genomic_DNA"/>
</dbReference>
<gene>
    <name evidence="7" type="ORF">SVUK_LOCUS9373</name>
</gene>
<keyword evidence="2 5" id="KW-0812">Transmembrane</keyword>
<dbReference type="InterPro" id="IPR017452">
    <property type="entry name" value="GPCR_Rhodpsn_7TM"/>
</dbReference>
<dbReference type="InterPro" id="IPR053071">
    <property type="entry name" value="GPCR1-related_rcpt"/>
</dbReference>
<dbReference type="PANTHER" id="PTHR47023:SF1">
    <property type="entry name" value="SEX PEPTIDE RECEPTOR"/>
    <property type="match status" value="1"/>
</dbReference>